<gene>
    <name evidence="1" type="ORF">GCM10010328_14800</name>
</gene>
<evidence type="ECO:0000313" key="1">
    <source>
        <dbReference type="EMBL" id="GGZ41974.1"/>
    </source>
</evidence>
<dbReference type="Proteomes" id="UP000624183">
    <property type="component" value="Unassembled WGS sequence"/>
</dbReference>
<sequence>MAYLDHRGGAGDMVEWFLPDGTWGLSGKALSRFATCRGRLGRSGAGRFFPEESAPTRLLSKLFACWQRKINLSMLCRNCGSMLRAAMWRTGRALRMPDLG</sequence>
<evidence type="ECO:0000313" key="2">
    <source>
        <dbReference type="Proteomes" id="UP000624183"/>
    </source>
</evidence>
<proteinExistence type="predicted"/>
<protein>
    <submittedName>
        <fullName evidence="1">Uncharacterized protein</fullName>
    </submittedName>
</protein>
<organism evidence="1 2">
    <name type="scientific">Streptomyces rubiginosohelvolus</name>
    <dbReference type="NCBI Taxonomy" id="67362"/>
    <lineage>
        <taxon>Bacteria</taxon>
        <taxon>Bacillati</taxon>
        <taxon>Actinomycetota</taxon>
        <taxon>Actinomycetes</taxon>
        <taxon>Kitasatosporales</taxon>
        <taxon>Streptomycetaceae</taxon>
        <taxon>Streptomyces</taxon>
    </lineage>
</organism>
<name>A0ABQ3BHW0_9ACTN</name>
<reference evidence="2" key="1">
    <citation type="journal article" date="2019" name="Int. J. Syst. Evol. Microbiol.">
        <title>The Global Catalogue of Microorganisms (GCM) 10K type strain sequencing project: providing services to taxonomists for standard genome sequencing and annotation.</title>
        <authorList>
            <consortium name="The Broad Institute Genomics Platform"/>
            <consortium name="The Broad Institute Genome Sequencing Center for Infectious Disease"/>
            <person name="Wu L."/>
            <person name="Ma J."/>
        </authorList>
    </citation>
    <scope>NUCLEOTIDE SEQUENCE [LARGE SCALE GENOMIC DNA]</scope>
    <source>
        <strain evidence="2">JCM 4602</strain>
    </source>
</reference>
<dbReference type="EMBL" id="BMUW01000002">
    <property type="protein sequence ID" value="GGZ41974.1"/>
    <property type="molecule type" value="Genomic_DNA"/>
</dbReference>
<comment type="caution">
    <text evidence="1">The sequence shown here is derived from an EMBL/GenBank/DDBJ whole genome shotgun (WGS) entry which is preliminary data.</text>
</comment>
<keyword evidence="2" id="KW-1185">Reference proteome</keyword>
<accession>A0ABQ3BHW0</accession>